<keyword evidence="2" id="KW-1185">Reference proteome</keyword>
<reference evidence="1" key="1">
    <citation type="submission" date="2019-04" db="EMBL/GenBank/DDBJ databases">
        <title>Microbes associate with the intestines of laboratory mice.</title>
        <authorList>
            <person name="Navarre W."/>
            <person name="Wong E."/>
            <person name="Huang K."/>
            <person name="Tropini C."/>
            <person name="Ng K."/>
            <person name="Yu B."/>
        </authorList>
    </citation>
    <scope>NUCLEOTIDE SEQUENCE</scope>
    <source>
        <strain evidence="1">NM72_1-8</strain>
    </source>
</reference>
<dbReference type="EMBL" id="SRZB01000005">
    <property type="protein sequence ID" value="TGX99732.1"/>
    <property type="molecule type" value="Genomic_DNA"/>
</dbReference>
<dbReference type="Proteomes" id="UP000307720">
    <property type="component" value="Unassembled WGS sequence"/>
</dbReference>
<evidence type="ECO:0000313" key="1">
    <source>
        <dbReference type="EMBL" id="TGX99732.1"/>
    </source>
</evidence>
<name>A0AC61R295_9FIRM</name>
<gene>
    <name evidence="1" type="ORF">E5357_04430</name>
</gene>
<comment type="caution">
    <text evidence="1">The sequence shown here is derived from an EMBL/GenBank/DDBJ whole genome shotgun (WGS) entry which is preliminary data.</text>
</comment>
<evidence type="ECO:0000313" key="2">
    <source>
        <dbReference type="Proteomes" id="UP000307720"/>
    </source>
</evidence>
<organism evidence="1 2">
    <name type="scientific">Hominisplanchenecus murintestinalis</name>
    <dbReference type="NCBI Taxonomy" id="2941517"/>
    <lineage>
        <taxon>Bacteria</taxon>
        <taxon>Bacillati</taxon>
        <taxon>Bacillota</taxon>
        <taxon>Clostridia</taxon>
        <taxon>Lachnospirales</taxon>
        <taxon>Lachnospiraceae</taxon>
        <taxon>Hominisplanchenecus</taxon>
    </lineage>
</organism>
<protein>
    <submittedName>
        <fullName evidence="1">Extracellular solute-binding protein</fullName>
    </submittedName>
</protein>
<accession>A0AC61R295</accession>
<sequence length="818" mass="87690">MHMKKIRRKALPFSLAAVLAVTALGGCSGKGSSPGESSGTSGGQAMGRYLEEEVPLPEGMEAALDITQLQDGKMRVLGCNMEMAYKVWDSSDGGATWEEKGEFTGNGDGEDIYLMDASLSPSGEAFIVGYKGEKQSCFYMTDQVQFQEVNLELGELDRDFQTAGSVVAENTGAVDVELETESGSEGADAGSKAGAESEGADTEPEEGEEASFGESDMDMANGFSGIAYAPDGTLFGNDYNSKLYKIHPSTGELEEFLSDVSGFGIAGDMVVASVGGNTALYDMATGEPAPQDQALLDAVKQAGGVEIYTTSGKQILFTDGIEDNCFYYCTREGIFRHISGGSVNEQIVDGNLNSLGSPDIGLAAMAALEDGKFLVLANQTGGIGSSKLLKYSWSEDTPSKPSKELKLYSLRDNTDIRQAISLFQKENADYYINFQTGISGEDGTTVSDALKTLNADIMAGKGPDILVLDGLPIASYMEKGLLADLSDVLDELKAGDGCFENIAETYRSESGLYGIPSRFSIPAIAGNEELVKTAADIGAFADKVEELRKEDKDVEAIVNTASPELTAEKFYQSYSPALLNGDGTLNQENVKEFYTQLKRISGTGKYPKEVEESMVYTINTTGTSIWGGVDMDSMNVLGGSLKAASGVLSSVSGFNQMLAVNNKLNQGYALWNLAGQKVYCPQTIFGVSSKSAMAEDAKKFVSYVFRTEAQKLDQGGGFPINRKAFDAATIDMKDMPEMSICHSNQETGEMVELTVSWPKKADFDSLREKIESLDTPTLMDDVIKEAVIEQAVKYMKDECSVEDAVAALVQKVNLYLAE</sequence>
<proteinExistence type="predicted"/>